<dbReference type="SUPFAM" id="SSF52540">
    <property type="entry name" value="P-loop containing nucleoside triphosphate hydrolases"/>
    <property type="match status" value="2"/>
</dbReference>
<dbReference type="RefSeq" id="WP_054212102.1">
    <property type="nucleotide sequence ID" value="NZ_LGSZ01000095.1"/>
</dbReference>
<feature type="transmembrane region" description="Helical" evidence="8">
    <location>
        <begin position="718"/>
        <end position="741"/>
    </location>
</feature>
<dbReference type="Pfam" id="PF00005">
    <property type="entry name" value="ABC_tran"/>
    <property type="match status" value="2"/>
</dbReference>
<name>A0A0N0M813_9HYPH</name>
<dbReference type="Pfam" id="PF12698">
    <property type="entry name" value="ABC2_membrane_3"/>
    <property type="match status" value="1"/>
</dbReference>
<dbReference type="InterPro" id="IPR003439">
    <property type="entry name" value="ABC_transporter-like_ATP-bd"/>
</dbReference>
<evidence type="ECO:0000256" key="5">
    <source>
        <dbReference type="ARBA" id="ARBA00022840"/>
    </source>
</evidence>
<evidence type="ECO:0000256" key="7">
    <source>
        <dbReference type="ARBA" id="ARBA00023136"/>
    </source>
</evidence>
<dbReference type="PROSITE" id="PS51012">
    <property type="entry name" value="ABC_TM2"/>
    <property type="match status" value="1"/>
</dbReference>
<dbReference type="PROSITE" id="PS50893">
    <property type="entry name" value="ABC_TRANSPORTER_2"/>
    <property type="match status" value="2"/>
</dbReference>
<dbReference type="InterPro" id="IPR027417">
    <property type="entry name" value="P-loop_NTPase"/>
</dbReference>
<feature type="domain" description="ABC transporter" evidence="9">
    <location>
        <begin position="8"/>
        <end position="243"/>
    </location>
</feature>
<keyword evidence="4" id="KW-0547">Nucleotide-binding</keyword>
<evidence type="ECO:0000256" key="8">
    <source>
        <dbReference type="SAM" id="Phobius"/>
    </source>
</evidence>
<evidence type="ECO:0000259" key="9">
    <source>
        <dbReference type="PROSITE" id="PS50893"/>
    </source>
</evidence>
<feature type="transmembrane region" description="Helical" evidence="8">
    <location>
        <begin position="563"/>
        <end position="583"/>
    </location>
</feature>
<dbReference type="InterPro" id="IPR003593">
    <property type="entry name" value="AAA+_ATPase"/>
</dbReference>
<evidence type="ECO:0000256" key="1">
    <source>
        <dbReference type="ARBA" id="ARBA00004141"/>
    </source>
</evidence>
<feature type="transmembrane region" description="Helical" evidence="8">
    <location>
        <begin position="826"/>
        <end position="848"/>
    </location>
</feature>
<protein>
    <submittedName>
        <fullName evidence="11">Multidrug ABC transporter ATP-binding protein</fullName>
    </submittedName>
</protein>
<evidence type="ECO:0000256" key="2">
    <source>
        <dbReference type="ARBA" id="ARBA00005417"/>
    </source>
</evidence>
<dbReference type="Gene3D" id="3.40.50.300">
    <property type="entry name" value="P-loop containing nucleotide triphosphate hydrolases"/>
    <property type="match status" value="2"/>
</dbReference>
<evidence type="ECO:0000313" key="12">
    <source>
        <dbReference type="Proteomes" id="UP000037822"/>
    </source>
</evidence>
<dbReference type="GO" id="GO:0016887">
    <property type="term" value="F:ATP hydrolysis activity"/>
    <property type="evidence" value="ECO:0007669"/>
    <property type="project" value="InterPro"/>
</dbReference>
<keyword evidence="6 8" id="KW-1133">Transmembrane helix</keyword>
<dbReference type="PANTHER" id="PTHR43038">
    <property type="entry name" value="ATP-BINDING CASSETTE, SUB-FAMILY H, MEMBER 1"/>
    <property type="match status" value="1"/>
</dbReference>
<feature type="transmembrane region" description="Helical" evidence="8">
    <location>
        <begin position="768"/>
        <end position="789"/>
    </location>
</feature>
<feature type="domain" description="ABC transmembrane type-2" evidence="10">
    <location>
        <begin position="673"/>
        <end position="911"/>
    </location>
</feature>
<gene>
    <name evidence="11" type="ORF">AE618_26880</name>
</gene>
<dbReference type="Gene3D" id="3.40.1710.10">
    <property type="entry name" value="abc type-2 transporter like domain"/>
    <property type="match status" value="1"/>
</dbReference>
<dbReference type="EMBL" id="LGSZ01000095">
    <property type="protein sequence ID" value="KPH73744.1"/>
    <property type="molecule type" value="Genomic_DNA"/>
</dbReference>
<comment type="caution">
    <text evidence="11">The sequence shown here is derived from an EMBL/GenBank/DDBJ whole genome shotgun (WGS) entry which is preliminary data.</text>
</comment>
<comment type="similarity">
    <text evidence="2">Belongs to the ABC transporter superfamily.</text>
</comment>
<dbReference type="GO" id="GO:0140359">
    <property type="term" value="F:ABC-type transporter activity"/>
    <property type="evidence" value="ECO:0007669"/>
    <property type="project" value="InterPro"/>
</dbReference>
<evidence type="ECO:0000256" key="4">
    <source>
        <dbReference type="ARBA" id="ARBA00022741"/>
    </source>
</evidence>
<evidence type="ECO:0000256" key="6">
    <source>
        <dbReference type="ARBA" id="ARBA00022989"/>
    </source>
</evidence>
<accession>A0A0N0M813</accession>
<dbReference type="PANTHER" id="PTHR43038:SF4">
    <property type="entry name" value="RIBOSOME-ASSOCIATED ATPASE"/>
    <property type="match status" value="1"/>
</dbReference>
<keyword evidence="3 8" id="KW-0812">Transmembrane</keyword>
<dbReference type="OrthoDB" id="9805029at2"/>
<dbReference type="GO" id="GO:0016020">
    <property type="term" value="C:membrane"/>
    <property type="evidence" value="ECO:0007669"/>
    <property type="project" value="UniProtKB-SubCell"/>
</dbReference>
<feature type="transmembrane region" description="Helical" evidence="8">
    <location>
        <begin position="886"/>
        <end position="908"/>
    </location>
</feature>
<dbReference type="InterPro" id="IPR047817">
    <property type="entry name" value="ABC2_TM_bact-type"/>
</dbReference>
<reference evidence="11 12" key="1">
    <citation type="submission" date="2015-07" db="EMBL/GenBank/DDBJ databases">
        <title>Whole genome sequencing of Bosea vaviloviae isolated from cave pool.</title>
        <authorList>
            <person name="Tan N.E.H."/>
            <person name="Lee Y.P."/>
            <person name="Gan H.M."/>
            <person name="Barton H."/>
            <person name="Savka M.A."/>
        </authorList>
    </citation>
    <scope>NUCLEOTIDE SEQUENCE [LARGE SCALE GENOMIC DNA]</scope>
    <source>
        <strain evidence="11 12">SD260</strain>
    </source>
</reference>
<keyword evidence="7 8" id="KW-0472">Membrane</keyword>
<dbReference type="InterPro" id="IPR017871">
    <property type="entry name" value="ABC_transporter-like_CS"/>
</dbReference>
<sequence>MTDTVPVARLGRVAHRYGQSIALDDLTLDIPAGRMIGVIGPDGVGKSTLLALVAGVRIIQTGTVHVLGGDMADPTVRTALVGRIAYMPQGLGRNLYPTLSVLENIDFHGRLFGQDAAERQRRIDELLTATGLAPFKERPAAKLSGGMKQKLSLCCALIHDPDLLILDEPTTGVDPLSRRQFWDLIDTIRARRPGMSVIVATAYVEEAERFDWLIAMDDGKAIATGTAAELRAKAGEASLDEAFVALLPETKRNQHHKVVLRPQPFTDDPTPAIEAEGLTRSFGDFVAVDHVSFRIARAEIFGFLGSNGCGKSTTMKMLTGLLPASSGTAKLFGQQLAADDMETRQRVGYMSQSFSLYSELTVLENLQLHARLYHLPKAEVPGRIAELLSRFDLADVADARPESLPLGIRQRLQLAVAVLHRPAILILDEPTSGVDPIARDAFWRILIDLSRDDGVTIFLSTHFMNEAERCDCISFMHAGRVLAVGAPQDLVRERGSASLEAAFISYLEQATGTVRDAPGDPVPASVPPQSVERARPLRRFDRGRLWACSRREAMELLRDPIRLGFAFFAPLLLMLAFGFGISFDVENLRFAAFDQDNSLESRQLIESFSSSRYFDERSPIRSATELEARLKSGELQLAIEIPPSFGRDLQAGRVPGLSIALDGAMPFRAETTRGYVTGLATQYAQRIAAAHASSSHAPTAVSVETRFRYNQAFKSANAMVPSVIMLMLILIPAIMSAIAVVREKETGSIANFRSTPISKFEFLFGKQLPYIAVAMVSFVLLTILAGLVFDVPIKGSAWLLTLASLLYVASTTGFGQLISSFTRTQVSAVFATAILSIIPAVNFSGLMVPVASLSGGGRLIGLALPPAWYQPVSVGVFTKALGFAELWPNLVVLAGFFLLFLILAQLALNKQEA</sequence>
<dbReference type="NCBIfam" id="NF033858">
    <property type="entry name" value="ABC2_perm_RbbA"/>
    <property type="match status" value="1"/>
</dbReference>
<dbReference type="PATRIC" id="fig|1526658.3.peg.4923"/>
<dbReference type="CDD" id="cd03230">
    <property type="entry name" value="ABC_DR_subfamily_A"/>
    <property type="match status" value="1"/>
</dbReference>
<dbReference type="SMART" id="SM00382">
    <property type="entry name" value="AAA"/>
    <property type="match status" value="2"/>
</dbReference>
<dbReference type="AlphaFoldDB" id="A0A0N0M813"/>
<keyword evidence="12" id="KW-1185">Reference proteome</keyword>
<dbReference type="InterPro" id="IPR013525">
    <property type="entry name" value="ABC2_TM"/>
</dbReference>
<feature type="transmembrane region" description="Helical" evidence="8">
    <location>
        <begin position="795"/>
        <end position="814"/>
    </location>
</feature>
<dbReference type="PROSITE" id="PS00211">
    <property type="entry name" value="ABC_TRANSPORTER_1"/>
    <property type="match status" value="1"/>
</dbReference>
<feature type="domain" description="ABC transporter" evidence="9">
    <location>
        <begin position="273"/>
        <end position="503"/>
    </location>
</feature>
<dbReference type="Proteomes" id="UP000037822">
    <property type="component" value="Unassembled WGS sequence"/>
</dbReference>
<comment type="subcellular location">
    <subcellularLocation>
        <location evidence="1">Membrane</location>
        <topology evidence="1">Multi-pass membrane protein</topology>
    </subcellularLocation>
</comment>
<organism evidence="11 12">
    <name type="scientific">Bosea vaviloviae</name>
    <dbReference type="NCBI Taxonomy" id="1526658"/>
    <lineage>
        <taxon>Bacteria</taxon>
        <taxon>Pseudomonadati</taxon>
        <taxon>Pseudomonadota</taxon>
        <taxon>Alphaproteobacteria</taxon>
        <taxon>Hyphomicrobiales</taxon>
        <taxon>Boseaceae</taxon>
        <taxon>Bosea</taxon>
    </lineage>
</organism>
<evidence type="ECO:0000313" key="11">
    <source>
        <dbReference type="EMBL" id="KPH73744.1"/>
    </source>
</evidence>
<evidence type="ECO:0000259" key="10">
    <source>
        <dbReference type="PROSITE" id="PS51012"/>
    </source>
</evidence>
<evidence type="ECO:0000256" key="3">
    <source>
        <dbReference type="ARBA" id="ARBA00022692"/>
    </source>
</evidence>
<proteinExistence type="inferred from homology"/>
<dbReference type="GO" id="GO:0005524">
    <property type="term" value="F:ATP binding"/>
    <property type="evidence" value="ECO:0007669"/>
    <property type="project" value="UniProtKB-KW"/>
</dbReference>
<dbReference type="InterPro" id="IPR047651">
    <property type="entry name" value="ABC2_perm_RbbA"/>
</dbReference>
<keyword evidence="5 11" id="KW-0067">ATP-binding</keyword>